<sequence>MVCSRCPRDGRHYEVLLKKKCIRKLKRNVWENKVKWKLLMKADLHYRLKILRKFFHKWIIYLNRAFVRRLNASLAVSFYDELVLTKGLTALKRNVEINRSLAEDSKRKRDLKLTRLTWHRWKRYTLMRLKVKKVKFLADKIRNERLIIKVLYLWACRFREKICHKEAVEKAEAKHSTELLKKCLNCWRVYTRQRIEKNHSKGLSVKFHNSLIKKRSFVLWKSHVDRMKIIRSCVETVKTVWENHTIESYLEIWRRVYEKFSEKKDRENEGAAVTFYNDKMRKKCLSRLHAAMTSGKVMKAKMTEFDRRAEVMYIRFYIGLWARKRKEKLQWDELKSKADDWRSGYLMELLLEKLTEKYDEKMEERERALKIAEYYHGRIIQNSFSKWRELTIRRITKRDLTRSSKEMYEKNLKKKTLEKMRQFAFLRWQKKMSIAYRKNLLLERALTQWKNFLNERRKINTRVEEFKREQNWKIVTRALSTWKDRIHAHNENVTSACTFYKTTLQWRVFNAWREHHGTVKAKKLFYHRNSNTIRNVIIRNYLCLWKDMLFRRQELNGKVAVARSNMETKLKGRVFSAWLRFVSKLKDLRQTEDLFPELKSDLLLEVYVFRLLDRLQCVNSLKRKEGLAENIQNKFVKSKYLKRWMSFVWWKKETVFRCICDDEEYDNSCRSRLDSSEPFVHREKFSRRQPVIPYYMRAECNFEELNESMLSTPRDDLTFRVEEPFNKRLPMANQNDMFLSLDI</sequence>
<dbReference type="Proteomes" id="UP001359485">
    <property type="component" value="Unassembled WGS sequence"/>
</dbReference>
<dbReference type="InterPro" id="IPR052270">
    <property type="entry name" value="CACF_protein"/>
</dbReference>
<proteinExistence type="predicted"/>
<dbReference type="EMBL" id="JAWJWF010000002">
    <property type="protein sequence ID" value="KAK6637912.1"/>
    <property type="molecule type" value="Genomic_DNA"/>
</dbReference>
<dbReference type="PANTHER" id="PTHR22028">
    <property type="entry name" value="SFI1 SPINDLE BODY DOMAIN-CONTAINING PROTEIN-RELATED"/>
    <property type="match status" value="1"/>
</dbReference>
<dbReference type="PANTHER" id="PTHR22028:SF9">
    <property type="entry name" value="SFI1 SPINDLE BODY DOMAIN-CONTAINING PROTEIN"/>
    <property type="match status" value="1"/>
</dbReference>
<name>A0ABR1BC12_POLSC</name>
<dbReference type="Pfam" id="PF08457">
    <property type="entry name" value="Sfi1"/>
    <property type="match status" value="2"/>
</dbReference>
<evidence type="ECO:0000313" key="2">
    <source>
        <dbReference type="EMBL" id="KAK6637912.1"/>
    </source>
</evidence>
<accession>A0ABR1BC12</accession>
<evidence type="ECO:0000313" key="3">
    <source>
        <dbReference type="Proteomes" id="UP001359485"/>
    </source>
</evidence>
<organism evidence="2 3">
    <name type="scientific">Polyplax serrata</name>
    <name type="common">Common mouse louse</name>
    <dbReference type="NCBI Taxonomy" id="468196"/>
    <lineage>
        <taxon>Eukaryota</taxon>
        <taxon>Metazoa</taxon>
        <taxon>Ecdysozoa</taxon>
        <taxon>Arthropoda</taxon>
        <taxon>Hexapoda</taxon>
        <taxon>Insecta</taxon>
        <taxon>Pterygota</taxon>
        <taxon>Neoptera</taxon>
        <taxon>Paraneoptera</taxon>
        <taxon>Psocodea</taxon>
        <taxon>Troctomorpha</taxon>
        <taxon>Phthiraptera</taxon>
        <taxon>Anoplura</taxon>
        <taxon>Polyplacidae</taxon>
        <taxon>Polyplax</taxon>
    </lineage>
</organism>
<comment type="caution">
    <text evidence="2">The sequence shown here is derived from an EMBL/GenBank/DDBJ whole genome shotgun (WGS) entry which is preliminary data.</text>
</comment>
<gene>
    <name evidence="2" type="ORF">RUM44_008334</name>
</gene>
<feature type="domain" description="Sfi1 spindle body" evidence="1">
    <location>
        <begin position="435"/>
        <end position="645"/>
    </location>
</feature>
<dbReference type="InterPro" id="IPR013665">
    <property type="entry name" value="Sfi1_dom"/>
</dbReference>
<reference evidence="2 3" key="1">
    <citation type="submission" date="2023-09" db="EMBL/GenBank/DDBJ databases">
        <title>Genomes of two closely related lineages of the louse Polyplax serrata with different host specificities.</title>
        <authorList>
            <person name="Martinu J."/>
            <person name="Tarabai H."/>
            <person name="Stefka J."/>
            <person name="Hypsa V."/>
        </authorList>
    </citation>
    <scope>NUCLEOTIDE SEQUENCE [LARGE SCALE GENOMIC DNA]</scope>
    <source>
        <strain evidence="2">98ZLc_SE</strain>
    </source>
</reference>
<protein>
    <recommendedName>
        <fullName evidence="1">Sfi1 spindle body domain-containing protein</fullName>
    </recommendedName>
</protein>
<keyword evidence="3" id="KW-1185">Reference proteome</keyword>
<feature type="domain" description="Sfi1 spindle body" evidence="1">
    <location>
        <begin position="137"/>
        <end position="416"/>
    </location>
</feature>
<evidence type="ECO:0000259" key="1">
    <source>
        <dbReference type="Pfam" id="PF08457"/>
    </source>
</evidence>